<sequence length="208" mass="23113">MAYSSSLAAALGGVSEGQLVHWRRQPNPVLVPEYGSRPRVSYSFRDLLAIRTVARIRTQLSLQKIRKAIQNVRNLDNFEHLSNYKLVAKGNTIVWIQSEDQMVDVLKQPGQQIIATMQDILGEFVGWTGETVVPLENPKPGIRINAGVLRGYPVIDNTRVPYDTVASLVADGLDATSIRYFYPSVTDIGVKGAVALDRYVSEYPRRAA</sequence>
<evidence type="ECO:0000313" key="1">
    <source>
        <dbReference type="EMBL" id="TWG15136.1"/>
    </source>
</evidence>
<comment type="caution">
    <text evidence="1">The sequence shown here is derived from an EMBL/GenBank/DDBJ whole genome shotgun (WGS) entry which is preliminary data.</text>
</comment>
<keyword evidence="2" id="KW-1185">Reference proteome</keyword>
<dbReference type="Gene3D" id="1.10.10.10">
    <property type="entry name" value="Winged helix-like DNA-binding domain superfamily/Winged helix DNA-binding domain"/>
    <property type="match status" value="1"/>
</dbReference>
<dbReference type="AlphaFoldDB" id="A0A561VU64"/>
<dbReference type="EMBL" id="VIWZ01000001">
    <property type="protein sequence ID" value="TWG15136.1"/>
    <property type="molecule type" value="Genomic_DNA"/>
</dbReference>
<dbReference type="SUPFAM" id="SSF46689">
    <property type="entry name" value="Homeodomain-like"/>
    <property type="match status" value="1"/>
</dbReference>
<organism evidence="1 2">
    <name type="scientific">Micromonospora taraxaci</name>
    <dbReference type="NCBI Taxonomy" id="1316803"/>
    <lineage>
        <taxon>Bacteria</taxon>
        <taxon>Bacillati</taxon>
        <taxon>Actinomycetota</taxon>
        <taxon>Actinomycetes</taxon>
        <taxon>Micromonosporales</taxon>
        <taxon>Micromonosporaceae</taxon>
        <taxon>Micromonospora</taxon>
    </lineage>
</organism>
<name>A0A561VU64_9ACTN</name>
<accession>A0A561VU64</accession>
<evidence type="ECO:0000313" key="2">
    <source>
        <dbReference type="Proteomes" id="UP000317685"/>
    </source>
</evidence>
<dbReference type="OrthoDB" id="5147072at2"/>
<dbReference type="InterPro" id="IPR009057">
    <property type="entry name" value="Homeodomain-like_sf"/>
</dbReference>
<dbReference type="Gene3D" id="1.10.1660.10">
    <property type="match status" value="1"/>
</dbReference>
<proteinExistence type="predicted"/>
<dbReference type="Proteomes" id="UP000317685">
    <property type="component" value="Unassembled WGS sequence"/>
</dbReference>
<reference evidence="1 2" key="1">
    <citation type="submission" date="2019-06" db="EMBL/GenBank/DDBJ databases">
        <title>Sequencing the genomes of 1000 actinobacteria strains.</title>
        <authorList>
            <person name="Klenk H.-P."/>
        </authorList>
    </citation>
    <scope>NUCLEOTIDE SEQUENCE [LARGE SCALE GENOMIC DNA]</scope>
    <source>
        <strain evidence="1 2">DSM 45885</strain>
    </source>
</reference>
<dbReference type="InterPro" id="IPR036388">
    <property type="entry name" value="WH-like_DNA-bd_sf"/>
</dbReference>
<dbReference type="Pfam" id="PF04255">
    <property type="entry name" value="DUF433"/>
    <property type="match status" value="1"/>
</dbReference>
<gene>
    <name evidence="1" type="ORF">FHU34_11443</name>
</gene>
<dbReference type="InterPro" id="IPR007367">
    <property type="entry name" value="DUF433"/>
</dbReference>
<dbReference type="RefSeq" id="WP_145778463.1">
    <property type="nucleotide sequence ID" value="NZ_VIWZ01000001.1"/>
</dbReference>
<dbReference type="GeneID" id="300126091"/>
<protein>
    <submittedName>
        <fullName evidence="1">Uncharacterized protein DUF433</fullName>
    </submittedName>
</protein>